<keyword evidence="10" id="KW-0408">Iron</keyword>
<dbReference type="PANTHER" id="PTHR10978:SF5">
    <property type="entry name" value="SUCCINATE DEHYDROGENASE CYTOCHROME B560 SUBUNIT, MITOCHONDRIAL"/>
    <property type="match status" value="1"/>
</dbReference>
<evidence type="ECO:0000313" key="15">
    <source>
        <dbReference type="Proteomes" id="UP001168167"/>
    </source>
</evidence>
<dbReference type="InterPro" id="IPR014314">
    <property type="entry name" value="Succ_DH_cytb556"/>
</dbReference>
<evidence type="ECO:0000256" key="4">
    <source>
        <dbReference type="ARBA" id="ARBA00007244"/>
    </source>
</evidence>
<dbReference type="CDD" id="cd03499">
    <property type="entry name" value="SQR_TypeC_SdhC"/>
    <property type="match status" value="1"/>
</dbReference>
<reference evidence="14" key="2">
    <citation type="journal article" date="2023" name="Microbiome">
        <title>Synthase-selected sorting approach identifies a beta-lactone synthase in a nudibranch symbiotic bacterium.</title>
        <authorList>
            <person name="Dzunkova M."/>
            <person name="La Clair J.J."/>
            <person name="Tyml T."/>
            <person name="Doud D."/>
            <person name="Schulz F."/>
            <person name="Piquer-Esteban S."/>
            <person name="Porcel Sanchis D."/>
            <person name="Osborn A."/>
            <person name="Robinson D."/>
            <person name="Louie K.B."/>
            <person name="Bowen B.P."/>
            <person name="Bowers R.M."/>
            <person name="Lee J."/>
            <person name="Arnau V."/>
            <person name="Diaz-Villanueva W."/>
            <person name="Stepanauskas R."/>
            <person name="Gosliner T."/>
            <person name="Date S.V."/>
            <person name="Northen T.R."/>
            <person name="Cheng J.F."/>
            <person name="Burkart M.D."/>
            <person name="Woyke T."/>
        </authorList>
    </citation>
    <scope>NUCLEOTIDE SEQUENCE</scope>
    <source>
        <strain evidence="14">Df01</strain>
    </source>
</reference>
<dbReference type="InterPro" id="IPR034804">
    <property type="entry name" value="SQR/QFR_C/D"/>
</dbReference>
<organism evidence="14 15">
    <name type="scientific">Candidatus Doriopsillibacter californiensis</name>
    <dbReference type="NCBI Taxonomy" id="2970740"/>
    <lineage>
        <taxon>Bacteria</taxon>
        <taxon>Pseudomonadati</taxon>
        <taxon>Pseudomonadota</taxon>
        <taxon>Gammaproteobacteria</taxon>
        <taxon>Candidatus Tethybacterales</taxon>
        <taxon>Candidatus Persebacteraceae</taxon>
        <taxon>Candidatus Doriopsillibacter</taxon>
    </lineage>
</organism>
<evidence type="ECO:0000256" key="6">
    <source>
        <dbReference type="ARBA" id="ARBA00022617"/>
    </source>
</evidence>
<accession>A0ABT7QN42</accession>
<evidence type="ECO:0000256" key="3">
    <source>
        <dbReference type="ARBA" id="ARBA00004370"/>
    </source>
</evidence>
<comment type="similarity">
    <text evidence="4">Belongs to the cytochrome b560 family.</text>
</comment>
<keyword evidence="6" id="KW-0349">Heme</keyword>
<dbReference type="Proteomes" id="UP001168167">
    <property type="component" value="Unassembled WGS sequence"/>
</dbReference>
<keyword evidence="11 13" id="KW-0472">Membrane</keyword>
<protein>
    <recommendedName>
        <fullName evidence="5">Succinate dehydrogenase cytochrome b556 subunit</fullName>
    </recommendedName>
</protein>
<sequence>MDKRPKHLNLLKIHLPLPGVLSIFHRISGVILIYVLPFALAALQFSTADKTGYAQVISVASHPVAKLAIWGAAWALFHHLCAGIRFLLLDCHIGTTLEVARRSAAVAFVVSLFLTTVFGFWLW</sequence>
<comment type="cofactor">
    <cofactor evidence="1">
        <name>heme</name>
        <dbReference type="ChEBI" id="CHEBI:30413"/>
    </cofactor>
</comment>
<dbReference type="Pfam" id="PF01127">
    <property type="entry name" value="Sdh_cyt"/>
    <property type="match status" value="1"/>
</dbReference>
<keyword evidence="15" id="KW-1185">Reference proteome</keyword>
<keyword evidence="7 13" id="KW-0812">Transmembrane</keyword>
<name>A0ABT7QN42_9GAMM</name>
<comment type="subcellular location">
    <subcellularLocation>
        <location evidence="3">Membrane</location>
    </subcellularLocation>
</comment>
<evidence type="ECO:0000256" key="7">
    <source>
        <dbReference type="ARBA" id="ARBA00022692"/>
    </source>
</evidence>
<evidence type="ECO:0000256" key="5">
    <source>
        <dbReference type="ARBA" id="ARBA00020076"/>
    </source>
</evidence>
<evidence type="ECO:0000256" key="9">
    <source>
        <dbReference type="ARBA" id="ARBA00022989"/>
    </source>
</evidence>
<dbReference type="EMBL" id="JANQAO010000003">
    <property type="protein sequence ID" value="MDM5148000.1"/>
    <property type="molecule type" value="Genomic_DNA"/>
</dbReference>
<evidence type="ECO:0000256" key="12">
    <source>
        <dbReference type="ARBA" id="ARBA00025912"/>
    </source>
</evidence>
<feature type="transmembrane region" description="Helical" evidence="13">
    <location>
        <begin position="100"/>
        <end position="122"/>
    </location>
</feature>
<proteinExistence type="inferred from homology"/>
<dbReference type="InterPro" id="IPR000701">
    <property type="entry name" value="SuccDH_FuR_B_TM-su"/>
</dbReference>
<feature type="transmembrane region" description="Helical" evidence="13">
    <location>
        <begin position="67"/>
        <end position="88"/>
    </location>
</feature>
<comment type="subunit">
    <text evidence="12">Part of an enzyme complex containing four subunits: a flavoprotein, an iron-sulfur protein, plus two membrane-anchoring proteins, SdhC and SdhD. The complex can form homotrimers.</text>
</comment>
<evidence type="ECO:0000256" key="8">
    <source>
        <dbReference type="ARBA" id="ARBA00022723"/>
    </source>
</evidence>
<dbReference type="NCBIfam" id="TIGR02970">
    <property type="entry name" value="succ_dehyd_cytB"/>
    <property type="match status" value="1"/>
</dbReference>
<evidence type="ECO:0000256" key="13">
    <source>
        <dbReference type="SAM" id="Phobius"/>
    </source>
</evidence>
<comment type="caution">
    <text evidence="14">The sequence shown here is derived from an EMBL/GenBank/DDBJ whole genome shotgun (WGS) entry which is preliminary data.</text>
</comment>
<evidence type="ECO:0000256" key="1">
    <source>
        <dbReference type="ARBA" id="ARBA00001971"/>
    </source>
</evidence>
<evidence type="ECO:0000256" key="11">
    <source>
        <dbReference type="ARBA" id="ARBA00023136"/>
    </source>
</evidence>
<feature type="transmembrane region" description="Helical" evidence="13">
    <location>
        <begin position="21"/>
        <end position="47"/>
    </location>
</feature>
<evidence type="ECO:0000313" key="14">
    <source>
        <dbReference type="EMBL" id="MDM5148000.1"/>
    </source>
</evidence>
<gene>
    <name evidence="14" type="primary">sdhC</name>
    <name evidence="14" type="ORF">NQX30_06415</name>
</gene>
<reference evidence="14" key="1">
    <citation type="submission" date="2022-08" db="EMBL/GenBank/DDBJ databases">
        <authorList>
            <person name="Dzunkova M."/>
            <person name="La Clair J."/>
            <person name="Tyml T."/>
            <person name="Doud D."/>
            <person name="Schulz F."/>
            <person name="Piquer S."/>
            <person name="Porcel Sanchis D."/>
            <person name="Osborn A."/>
            <person name="Robinson D."/>
            <person name="Louie K.B."/>
            <person name="Bowen B.P."/>
            <person name="Bowers R."/>
            <person name="Lee J."/>
            <person name="Arnau Llombart V."/>
            <person name="Diaz Villanueva W."/>
            <person name="Gosliner T."/>
            <person name="Northen T."/>
            <person name="Cheng J.-F."/>
            <person name="Burkart M.D."/>
            <person name="Woyke T."/>
        </authorList>
    </citation>
    <scope>NUCLEOTIDE SEQUENCE</scope>
    <source>
        <strain evidence="14">Df01</strain>
    </source>
</reference>
<comment type="function">
    <text evidence="2">Membrane-anchoring subunit of succinate dehydrogenase (SDH).</text>
</comment>
<keyword evidence="8" id="KW-0479">Metal-binding</keyword>
<keyword evidence="9 13" id="KW-1133">Transmembrane helix</keyword>
<dbReference type="SUPFAM" id="SSF81343">
    <property type="entry name" value="Fumarate reductase respiratory complex transmembrane subunits"/>
    <property type="match status" value="1"/>
</dbReference>
<dbReference type="PIRSF" id="PIRSF000178">
    <property type="entry name" value="SDH_cyt_b560"/>
    <property type="match status" value="1"/>
</dbReference>
<evidence type="ECO:0000256" key="10">
    <source>
        <dbReference type="ARBA" id="ARBA00023004"/>
    </source>
</evidence>
<evidence type="ECO:0000256" key="2">
    <source>
        <dbReference type="ARBA" id="ARBA00004050"/>
    </source>
</evidence>
<dbReference type="Gene3D" id="1.20.1300.10">
    <property type="entry name" value="Fumarate reductase/succinate dehydrogenase, transmembrane subunit"/>
    <property type="match status" value="1"/>
</dbReference>
<dbReference type="PANTHER" id="PTHR10978">
    <property type="entry name" value="SUCCINATE DEHYDROGENASE CYTOCHROME B560 SUBUNIT"/>
    <property type="match status" value="1"/>
</dbReference>